<dbReference type="Proteomes" id="UP000271098">
    <property type="component" value="Unassembled WGS sequence"/>
</dbReference>
<dbReference type="PANTHER" id="PTHR42881">
    <property type="entry name" value="PROLYL ENDOPEPTIDASE"/>
    <property type="match status" value="1"/>
</dbReference>
<dbReference type="PANTHER" id="PTHR42881:SF2">
    <property type="entry name" value="PROLYL ENDOPEPTIDASE"/>
    <property type="match status" value="1"/>
</dbReference>
<dbReference type="GO" id="GO:0070012">
    <property type="term" value="F:oligopeptidase activity"/>
    <property type="evidence" value="ECO:0007669"/>
    <property type="project" value="TreeGrafter"/>
</dbReference>
<dbReference type="Pfam" id="PF00326">
    <property type="entry name" value="Peptidase_S9"/>
    <property type="match status" value="1"/>
</dbReference>
<dbReference type="WBParaSite" id="GPUH_0000309201-mRNA-1">
    <property type="protein sequence ID" value="GPUH_0000309201-mRNA-1"/>
    <property type="gene ID" value="GPUH_0000309201"/>
</dbReference>
<dbReference type="InterPro" id="IPR001375">
    <property type="entry name" value="Peptidase_S9_cat"/>
</dbReference>
<dbReference type="AlphaFoldDB" id="A0A183D2Z6"/>
<evidence type="ECO:0000313" key="6">
    <source>
        <dbReference type="WBParaSite" id="GPUH_0000309201-mRNA-1"/>
    </source>
</evidence>
<dbReference type="InterPro" id="IPR029058">
    <property type="entry name" value="AB_hydrolase_fold"/>
</dbReference>
<reference evidence="4 5" key="2">
    <citation type="submission" date="2018-11" db="EMBL/GenBank/DDBJ databases">
        <authorList>
            <consortium name="Pathogen Informatics"/>
        </authorList>
    </citation>
    <scope>NUCLEOTIDE SEQUENCE [LARGE SCALE GENOMIC DNA]</scope>
</reference>
<name>A0A183D2Z6_9BILA</name>
<dbReference type="GO" id="GO:0006508">
    <property type="term" value="P:proteolysis"/>
    <property type="evidence" value="ECO:0007669"/>
    <property type="project" value="InterPro"/>
</dbReference>
<dbReference type="EMBL" id="UYRT01005030">
    <property type="protein sequence ID" value="VDK37768.1"/>
    <property type="molecule type" value="Genomic_DNA"/>
</dbReference>
<accession>A0A183D2Z6</accession>
<proteinExistence type="predicted"/>
<keyword evidence="5" id="KW-1185">Reference proteome</keyword>
<dbReference type="InterPro" id="IPR051167">
    <property type="entry name" value="Prolyl_oligopep/macrocyclase"/>
</dbReference>
<organism evidence="6">
    <name type="scientific">Gongylonema pulchrum</name>
    <dbReference type="NCBI Taxonomy" id="637853"/>
    <lineage>
        <taxon>Eukaryota</taxon>
        <taxon>Metazoa</taxon>
        <taxon>Ecdysozoa</taxon>
        <taxon>Nematoda</taxon>
        <taxon>Chromadorea</taxon>
        <taxon>Rhabditida</taxon>
        <taxon>Spirurina</taxon>
        <taxon>Spiruromorpha</taxon>
        <taxon>Spiruroidea</taxon>
        <taxon>Gongylonematidae</taxon>
        <taxon>Gongylonema</taxon>
    </lineage>
</organism>
<dbReference type="OrthoDB" id="248387at2759"/>
<evidence type="ECO:0000259" key="3">
    <source>
        <dbReference type="Pfam" id="PF00326"/>
    </source>
</evidence>
<evidence type="ECO:0000313" key="4">
    <source>
        <dbReference type="EMBL" id="VDK37768.1"/>
    </source>
</evidence>
<dbReference type="GO" id="GO:0005829">
    <property type="term" value="C:cytosol"/>
    <property type="evidence" value="ECO:0007669"/>
    <property type="project" value="TreeGrafter"/>
</dbReference>
<reference evidence="6" key="1">
    <citation type="submission" date="2016-06" db="UniProtKB">
        <authorList>
            <consortium name="WormBaseParasite"/>
        </authorList>
    </citation>
    <scope>IDENTIFICATION</scope>
</reference>
<evidence type="ECO:0000256" key="2">
    <source>
        <dbReference type="ARBA" id="ARBA00029698"/>
    </source>
</evidence>
<dbReference type="Gene3D" id="3.40.50.1820">
    <property type="entry name" value="alpha/beta hydrolase"/>
    <property type="match status" value="1"/>
</dbReference>
<evidence type="ECO:0000313" key="5">
    <source>
        <dbReference type="Proteomes" id="UP000271098"/>
    </source>
</evidence>
<feature type="domain" description="Peptidase S9 prolyl oligopeptidase catalytic" evidence="3">
    <location>
        <begin position="1"/>
        <end position="71"/>
    </location>
</feature>
<evidence type="ECO:0000256" key="1">
    <source>
        <dbReference type="ARBA" id="ARBA00016310"/>
    </source>
</evidence>
<gene>
    <name evidence="4" type="ORF">GPUH_LOCUS3084</name>
</gene>
<sequence>MTADHDDRVIPAHTLKYMARLYEAARASQGYQKKPLIARVELNDGHGTGKPFAKVIAEIVDMYCFVQRVLDI</sequence>
<dbReference type="GO" id="GO:0008236">
    <property type="term" value="F:serine-type peptidase activity"/>
    <property type="evidence" value="ECO:0007669"/>
    <property type="project" value="InterPro"/>
</dbReference>
<protein>
    <recommendedName>
        <fullName evidence="1">Prolyl endopeptidase</fullName>
    </recommendedName>
    <alternativeName>
        <fullName evidence="2">Post-proline cleaving enzyme</fullName>
    </alternativeName>
</protein>